<dbReference type="PROSITE" id="PS50157">
    <property type="entry name" value="ZINC_FINGER_C2H2_2"/>
    <property type="match status" value="3"/>
</dbReference>
<evidence type="ECO:0000313" key="11">
    <source>
        <dbReference type="Proteomes" id="UP000594262"/>
    </source>
</evidence>
<evidence type="ECO:0000256" key="5">
    <source>
        <dbReference type="ARBA" id="ARBA00022833"/>
    </source>
</evidence>
<keyword evidence="3" id="KW-0677">Repeat</keyword>
<keyword evidence="6" id="KW-0539">Nucleus</keyword>
<evidence type="ECO:0000256" key="2">
    <source>
        <dbReference type="ARBA" id="ARBA00022723"/>
    </source>
</evidence>
<keyword evidence="4 7" id="KW-0863">Zinc-finger</keyword>
<reference evidence="10" key="1">
    <citation type="submission" date="2021-01" db="UniProtKB">
        <authorList>
            <consortium name="EnsemblMetazoa"/>
        </authorList>
    </citation>
    <scope>IDENTIFICATION</scope>
</reference>
<dbReference type="FunFam" id="3.30.160.60:FF:000616">
    <property type="entry name" value="PR domain zinc finger protein 13"/>
    <property type="match status" value="1"/>
</dbReference>
<comment type="subcellular location">
    <subcellularLocation>
        <location evidence="1">Nucleus</location>
    </subcellularLocation>
</comment>
<dbReference type="PANTHER" id="PTHR24388">
    <property type="entry name" value="ZINC FINGER PROTEIN"/>
    <property type="match status" value="1"/>
</dbReference>
<evidence type="ECO:0000256" key="8">
    <source>
        <dbReference type="SAM" id="MobiDB-lite"/>
    </source>
</evidence>
<dbReference type="GO" id="GO:0005634">
    <property type="term" value="C:nucleus"/>
    <property type="evidence" value="ECO:0007669"/>
    <property type="project" value="UniProtKB-SubCell"/>
</dbReference>
<dbReference type="Pfam" id="PF00096">
    <property type="entry name" value="zf-C2H2"/>
    <property type="match status" value="3"/>
</dbReference>
<dbReference type="InterPro" id="IPR036236">
    <property type="entry name" value="Znf_C2H2_sf"/>
</dbReference>
<dbReference type="RefSeq" id="XP_066922427.1">
    <property type="nucleotide sequence ID" value="XM_067066326.1"/>
</dbReference>
<feature type="domain" description="C2H2-type" evidence="9">
    <location>
        <begin position="463"/>
        <end position="490"/>
    </location>
</feature>
<proteinExistence type="predicted"/>
<dbReference type="FunFam" id="3.30.160.60:FF:001636">
    <property type="entry name" value="CLUMA_CG004886, isoform A"/>
    <property type="match status" value="1"/>
</dbReference>
<feature type="region of interest" description="Disordered" evidence="8">
    <location>
        <begin position="164"/>
        <end position="224"/>
    </location>
</feature>
<evidence type="ECO:0000256" key="6">
    <source>
        <dbReference type="ARBA" id="ARBA00023242"/>
    </source>
</evidence>
<feature type="region of interest" description="Disordered" evidence="8">
    <location>
        <begin position="346"/>
        <end position="372"/>
    </location>
</feature>
<dbReference type="GO" id="GO:0000981">
    <property type="term" value="F:DNA-binding transcription factor activity, RNA polymerase II-specific"/>
    <property type="evidence" value="ECO:0007669"/>
    <property type="project" value="TreeGrafter"/>
</dbReference>
<keyword evidence="5" id="KW-0862">Zinc</keyword>
<dbReference type="EnsemblMetazoa" id="CLYHEMT017967.3">
    <property type="protein sequence ID" value="CLYHEMP017967.3"/>
    <property type="gene ID" value="CLYHEMG017967"/>
</dbReference>
<keyword evidence="11" id="KW-1185">Reference proteome</keyword>
<dbReference type="Gene3D" id="3.30.160.60">
    <property type="entry name" value="Classic Zinc Finger"/>
    <property type="match status" value="2"/>
</dbReference>
<feature type="domain" description="C2H2-type" evidence="9">
    <location>
        <begin position="520"/>
        <end position="546"/>
    </location>
</feature>
<dbReference type="SMART" id="SM00355">
    <property type="entry name" value="ZnF_C2H2"/>
    <property type="match status" value="3"/>
</dbReference>
<dbReference type="OrthoDB" id="9998363at2759"/>
<dbReference type="PANTHER" id="PTHR24388:SF54">
    <property type="entry name" value="PROTEIN ESCARGOT"/>
    <property type="match status" value="1"/>
</dbReference>
<protein>
    <recommendedName>
        <fullName evidence="9">C2H2-type domain-containing protein</fullName>
    </recommendedName>
</protein>
<dbReference type="GO" id="GO:0008270">
    <property type="term" value="F:zinc ion binding"/>
    <property type="evidence" value="ECO:0007669"/>
    <property type="project" value="UniProtKB-KW"/>
</dbReference>
<keyword evidence="2" id="KW-0479">Metal-binding</keyword>
<dbReference type="AlphaFoldDB" id="A0A7M5X604"/>
<feature type="domain" description="C2H2-type" evidence="9">
    <location>
        <begin position="491"/>
        <end position="518"/>
    </location>
</feature>
<evidence type="ECO:0000256" key="3">
    <source>
        <dbReference type="ARBA" id="ARBA00022737"/>
    </source>
</evidence>
<evidence type="ECO:0000256" key="7">
    <source>
        <dbReference type="PROSITE-ProRule" id="PRU00042"/>
    </source>
</evidence>
<organism evidence="10 11">
    <name type="scientific">Clytia hemisphaerica</name>
    <dbReference type="NCBI Taxonomy" id="252671"/>
    <lineage>
        <taxon>Eukaryota</taxon>
        <taxon>Metazoa</taxon>
        <taxon>Cnidaria</taxon>
        <taxon>Hydrozoa</taxon>
        <taxon>Hydroidolina</taxon>
        <taxon>Leptothecata</taxon>
        <taxon>Obeliida</taxon>
        <taxon>Clytiidae</taxon>
        <taxon>Clytia</taxon>
    </lineage>
</organism>
<dbReference type="InterPro" id="IPR050527">
    <property type="entry name" value="Snail/Krueppel_Znf"/>
</dbReference>
<evidence type="ECO:0000259" key="9">
    <source>
        <dbReference type="PROSITE" id="PS50157"/>
    </source>
</evidence>
<dbReference type="Proteomes" id="UP000594262">
    <property type="component" value="Unplaced"/>
</dbReference>
<accession>A0A7M5X604</accession>
<name>A0A7M5X604_9CNID</name>
<evidence type="ECO:0000256" key="4">
    <source>
        <dbReference type="ARBA" id="ARBA00022771"/>
    </source>
</evidence>
<evidence type="ECO:0000313" key="10">
    <source>
        <dbReference type="EnsemblMetazoa" id="CLYHEMP017967.3"/>
    </source>
</evidence>
<dbReference type="GO" id="GO:0000978">
    <property type="term" value="F:RNA polymerase II cis-regulatory region sequence-specific DNA binding"/>
    <property type="evidence" value="ECO:0007669"/>
    <property type="project" value="TreeGrafter"/>
</dbReference>
<dbReference type="InterPro" id="IPR013087">
    <property type="entry name" value="Znf_C2H2_type"/>
</dbReference>
<evidence type="ECO:0000256" key="1">
    <source>
        <dbReference type="ARBA" id="ARBA00004123"/>
    </source>
</evidence>
<dbReference type="PROSITE" id="PS00028">
    <property type="entry name" value="ZINC_FINGER_C2H2_1"/>
    <property type="match status" value="3"/>
</dbReference>
<dbReference type="SUPFAM" id="SSF57667">
    <property type="entry name" value="beta-beta-alpha zinc fingers"/>
    <property type="match status" value="2"/>
</dbReference>
<sequence>MAFKVLAQTGYKQTTQRFINELLAADQATSTSTTQRQIVVNKLKNKMTLFMSKPYDTGGPLLSPVNLQKEFIALKQERDINDRQSGYIHDDVIVGGHHIGDHDKVLFHDDIRDRNLFDMPIVTTNECSINSLYHTNEPQTPTGPHNHHTTPSFVTYQISSNTNQSNGWNNLMDDYSHPGGDTNDLHDSSETFSSFNDPVFTFKDTGDQHNADPTSPPHLSKPHSLPALILTDKSPSRYSDHTSPTGVPLTPLTPLGGVVPFGSPPHNSAFSQPTTNRDLYKDLCYATNRQQEYPPISPNEEIPPQLPPPMIHHQQRSPSFNEILPSSQNQVGRPNNTQENDIFIQQQTPRGGGGGLCSPNGPPTQYIKLNSSYQQPCGNNTSSVLNSLYQQEHNINMQFGGNMSGVSFLTTGPPPNDNIDISAGMGPISPHNGGPFMPEKIKVSCNEDIVNDLNSKKVGNKGYLCELCGKLYTRKYGLKIHMRIHTGFKPLRCQYCQKRFGDPSNMAKHIRLHAVGDTPYKCPYCAKVLVRRRDLERHIKSRHPQG</sequence>
<dbReference type="GeneID" id="136809769"/>